<proteinExistence type="predicted"/>
<dbReference type="Proteomes" id="UP001054945">
    <property type="component" value="Unassembled WGS sequence"/>
</dbReference>
<comment type="caution">
    <text evidence="1">The sequence shown here is derived from an EMBL/GenBank/DDBJ whole genome shotgun (WGS) entry which is preliminary data.</text>
</comment>
<protein>
    <submittedName>
        <fullName evidence="1">Uncharacterized protein</fullName>
    </submittedName>
</protein>
<gene>
    <name evidence="1" type="ORF">CEXT_80851</name>
</gene>
<reference evidence="1 2" key="1">
    <citation type="submission" date="2021-06" db="EMBL/GenBank/DDBJ databases">
        <title>Caerostris extrusa draft genome.</title>
        <authorList>
            <person name="Kono N."/>
            <person name="Arakawa K."/>
        </authorList>
    </citation>
    <scope>NUCLEOTIDE SEQUENCE [LARGE SCALE GENOMIC DNA]</scope>
</reference>
<organism evidence="1 2">
    <name type="scientific">Caerostris extrusa</name>
    <name type="common">Bark spider</name>
    <name type="synonym">Caerostris bankana</name>
    <dbReference type="NCBI Taxonomy" id="172846"/>
    <lineage>
        <taxon>Eukaryota</taxon>
        <taxon>Metazoa</taxon>
        <taxon>Ecdysozoa</taxon>
        <taxon>Arthropoda</taxon>
        <taxon>Chelicerata</taxon>
        <taxon>Arachnida</taxon>
        <taxon>Araneae</taxon>
        <taxon>Araneomorphae</taxon>
        <taxon>Entelegynae</taxon>
        <taxon>Araneoidea</taxon>
        <taxon>Araneidae</taxon>
        <taxon>Caerostris</taxon>
    </lineage>
</organism>
<accession>A0AAV4M4G6</accession>
<evidence type="ECO:0000313" key="2">
    <source>
        <dbReference type="Proteomes" id="UP001054945"/>
    </source>
</evidence>
<name>A0AAV4M4G6_CAEEX</name>
<dbReference type="EMBL" id="BPLR01001826">
    <property type="protein sequence ID" value="GIX66858.1"/>
    <property type="molecule type" value="Genomic_DNA"/>
</dbReference>
<evidence type="ECO:0000313" key="1">
    <source>
        <dbReference type="EMBL" id="GIX66858.1"/>
    </source>
</evidence>
<dbReference type="AlphaFoldDB" id="A0AAV4M4G6"/>
<keyword evidence="2" id="KW-1185">Reference proteome</keyword>
<sequence length="97" mass="10542">MAAKFCVRRVVAMVTGWGEGEEAGVSKPQQMLQLLYQSPCTENGEVLADCCEGGMKRINTTYPPNQHAIPTMSCPLIIAKDGGDENTELEYLVFCVG</sequence>